<keyword evidence="1" id="KW-0175">Coiled coil</keyword>
<dbReference type="AlphaFoldDB" id="A0A2S4VB33"/>
<evidence type="ECO:0000256" key="1">
    <source>
        <dbReference type="SAM" id="Coils"/>
    </source>
</evidence>
<proteinExistence type="predicted"/>
<comment type="caution">
    <text evidence="2">The sequence shown here is derived from an EMBL/GenBank/DDBJ whole genome shotgun (WGS) entry which is preliminary data.</text>
</comment>
<feature type="non-terminal residue" evidence="2">
    <location>
        <position position="401"/>
    </location>
</feature>
<dbReference type="VEuPathDB" id="FungiDB:PSHT_08615"/>
<evidence type="ECO:0000313" key="2">
    <source>
        <dbReference type="EMBL" id="POW06675.1"/>
    </source>
</evidence>
<protein>
    <submittedName>
        <fullName evidence="2">Uncharacterized protein</fullName>
    </submittedName>
</protein>
<keyword evidence="3" id="KW-1185">Reference proteome</keyword>
<accession>A0A2S4VB33</accession>
<feature type="non-terminal residue" evidence="2">
    <location>
        <position position="1"/>
    </location>
</feature>
<dbReference type="VEuPathDB" id="FungiDB:PSTT_08803"/>
<reference evidence="2" key="1">
    <citation type="submission" date="2017-12" db="EMBL/GenBank/DDBJ databases">
        <title>Gene loss provides genomic basis for host adaptation in cereal stripe rust fungi.</title>
        <authorList>
            <person name="Xia C."/>
        </authorList>
    </citation>
    <scope>NUCLEOTIDE SEQUENCE [LARGE SCALE GENOMIC DNA]</scope>
    <source>
        <strain evidence="2">93-210</strain>
    </source>
</reference>
<dbReference type="Proteomes" id="UP000239156">
    <property type="component" value="Unassembled WGS sequence"/>
</dbReference>
<name>A0A2S4VB33_9BASI</name>
<evidence type="ECO:0000313" key="3">
    <source>
        <dbReference type="Proteomes" id="UP000239156"/>
    </source>
</evidence>
<gene>
    <name evidence="2" type="ORF">PSTT_08803</name>
</gene>
<organism evidence="2 3">
    <name type="scientific">Puccinia striiformis</name>
    <dbReference type="NCBI Taxonomy" id="27350"/>
    <lineage>
        <taxon>Eukaryota</taxon>
        <taxon>Fungi</taxon>
        <taxon>Dikarya</taxon>
        <taxon>Basidiomycota</taxon>
        <taxon>Pucciniomycotina</taxon>
        <taxon>Pucciniomycetes</taxon>
        <taxon>Pucciniales</taxon>
        <taxon>Pucciniaceae</taxon>
        <taxon>Puccinia</taxon>
    </lineage>
</organism>
<feature type="coiled-coil region" evidence="1">
    <location>
        <begin position="361"/>
        <end position="392"/>
    </location>
</feature>
<sequence length="401" mass="40857">AIVEDRVASLAGLLDEAEREGVLKRAFTRHSPEMSNYLLPAQLDLPASPPTALDPPTMNCLCRQVIYLFQVCNRQAHSVVPINNTLAGEAFLAALETGMKLLGTQSKAMNIRCLSLTVNKWADNSSPEPSPATSSAPYTCEDPQFFDPSSSLLPGPKGTTAPALADTPNLPFYNLSTHSLFSRPPPSRLAGSTTVSGGLFGFPASDLTGLTPAASGASVPAAAPGSTPGGLFGRPVPGLPGSTSAAAGPFGAAAPSSTTRGLFGNPASGLPGSTLAAAVPFGAAASSSTARGLFGNPASGLPASTSAAAGVSGAATAAGDVPSAAQTTGTPGGLTPLMKVAVESITKRVAQVARNDLHLFIGNLRNELHDAEDKLTLQLEELSQRLDRIESQDKHSTINPE</sequence>
<dbReference type="EMBL" id="PKSL01000083">
    <property type="protein sequence ID" value="POW06675.1"/>
    <property type="molecule type" value="Genomic_DNA"/>
</dbReference>